<dbReference type="AlphaFoldDB" id="A0AAV3NR75"/>
<evidence type="ECO:0000256" key="1">
    <source>
        <dbReference type="SAM" id="MobiDB-lite"/>
    </source>
</evidence>
<proteinExistence type="predicted"/>
<protein>
    <submittedName>
        <fullName evidence="2">Uncharacterized protein</fullName>
    </submittedName>
</protein>
<dbReference type="EMBL" id="BAABME010000331">
    <property type="protein sequence ID" value="GAA0141840.1"/>
    <property type="molecule type" value="Genomic_DNA"/>
</dbReference>
<evidence type="ECO:0000313" key="2">
    <source>
        <dbReference type="EMBL" id="GAA0141840.1"/>
    </source>
</evidence>
<dbReference type="PANTHER" id="PTHR48213">
    <property type="entry name" value="VID27-LIKE PROTEIN"/>
    <property type="match status" value="1"/>
</dbReference>
<dbReference type="PANTHER" id="PTHR48213:SF1">
    <property type="entry name" value="PROSTATIC SPERMINE-BINDING-LIKE PROTEIN"/>
    <property type="match status" value="1"/>
</dbReference>
<organism evidence="2 3">
    <name type="scientific">Lithospermum erythrorhizon</name>
    <name type="common">Purple gromwell</name>
    <name type="synonym">Lithospermum officinale var. erythrorhizon</name>
    <dbReference type="NCBI Taxonomy" id="34254"/>
    <lineage>
        <taxon>Eukaryota</taxon>
        <taxon>Viridiplantae</taxon>
        <taxon>Streptophyta</taxon>
        <taxon>Embryophyta</taxon>
        <taxon>Tracheophyta</taxon>
        <taxon>Spermatophyta</taxon>
        <taxon>Magnoliopsida</taxon>
        <taxon>eudicotyledons</taxon>
        <taxon>Gunneridae</taxon>
        <taxon>Pentapetalae</taxon>
        <taxon>asterids</taxon>
        <taxon>lamiids</taxon>
        <taxon>Boraginales</taxon>
        <taxon>Boraginaceae</taxon>
        <taxon>Boraginoideae</taxon>
        <taxon>Lithospermeae</taxon>
        <taxon>Lithospermum</taxon>
    </lineage>
</organism>
<feature type="compositionally biased region" description="Basic and acidic residues" evidence="1">
    <location>
        <begin position="122"/>
        <end position="132"/>
    </location>
</feature>
<dbReference type="Proteomes" id="UP001454036">
    <property type="component" value="Unassembled WGS sequence"/>
</dbReference>
<feature type="region of interest" description="Disordered" evidence="1">
    <location>
        <begin position="104"/>
        <end position="141"/>
    </location>
</feature>
<accession>A0AAV3NR75</accession>
<name>A0AAV3NR75_LITER</name>
<comment type="caution">
    <text evidence="2">The sequence shown here is derived from an EMBL/GenBank/DDBJ whole genome shotgun (WGS) entry which is preliminary data.</text>
</comment>
<reference evidence="2 3" key="1">
    <citation type="submission" date="2024-01" db="EMBL/GenBank/DDBJ databases">
        <title>The complete chloroplast genome sequence of Lithospermum erythrorhizon: insights into the phylogenetic relationship among Boraginaceae species and the maternal lineages of purple gromwells.</title>
        <authorList>
            <person name="Okada T."/>
            <person name="Watanabe K."/>
        </authorList>
    </citation>
    <scope>NUCLEOTIDE SEQUENCE [LARGE SCALE GENOMIC DNA]</scope>
</reference>
<evidence type="ECO:0000313" key="3">
    <source>
        <dbReference type="Proteomes" id="UP001454036"/>
    </source>
</evidence>
<sequence>METKYASTQFVGSDSEYDVVEGLSTWELIDPYHDDDDEYDVVSAEIFSTFSDTHYDNHDVDDVEASHDVIGADPSGIESSKYLVSHESQVAWSELKSTNTLLGYQYPPESQLDNNTSDSDDEKGYTFESEHKEDEDDLDDELVPMYLKGKFDRERMKKVRRKSCARMNKLKKLDFKYNRPGCAR</sequence>
<gene>
    <name evidence="2" type="ORF">LIER_02891</name>
</gene>
<keyword evidence="3" id="KW-1185">Reference proteome</keyword>